<organism evidence="1 2">
    <name type="scientific">Austropuccinia psidii MF-1</name>
    <dbReference type="NCBI Taxonomy" id="1389203"/>
    <lineage>
        <taxon>Eukaryota</taxon>
        <taxon>Fungi</taxon>
        <taxon>Dikarya</taxon>
        <taxon>Basidiomycota</taxon>
        <taxon>Pucciniomycotina</taxon>
        <taxon>Pucciniomycetes</taxon>
        <taxon>Pucciniales</taxon>
        <taxon>Sphaerophragmiaceae</taxon>
        <taxon>Austropuccinia</taxon>
    </lineage>
</organism>
<comment type="caution">
    <text evidence="1">The sequence shown here is derived from an EMBL/GenBank/DDBJ whole genome shotgun (WGS) entry which is preliminary data.</text>
</comment>
<keyword evidence="2" id="KW-1185">Reference proteome</keyword>
<evidence type="ECO:0000313" key="1">
    <source>
        <dbReference type="EMBL" id="MBW0503981.1"/>
    </source>
</evidence>
<dbReference type="Proteomes" id="UP000765509">
    <property type="component" value="Unassembled WGS sequence"/>
</dbReference>
<evidence type="ECO:0000313" key="2">
    <source>
        <dbReference type="Proteomes" id="UP000765509"/>
    </source>
</evidence>
<reference evidence="1" key="1">
    <citation type="submission" date="2021-03" db="EMBL/GenBank/DDBJ databases">
        <title>Draft genome sequence of rust myrtle Austropuccinia psidii MF-1, a brazilian biotype.</title>
        <authorList>
            <person name="Quecine M.C."/>
            <person name="Pachon D.M.R."/>
            <person name="Bonatelli M.L."/>
            <person name="Correr F.H."/>
            <person name="Franceschini L.M."/>
            <person name="Leite T.F."/>
            <person name="Margarido G.R.A."/>
            <person name="Almeida C.A."/>
            <person name="Ferrarezi J.A."/>
            <person name="Labate C.A."/>
        </authorList>
    </citation>
    <scope>NUCLEOTIDE SEQUENCE</scope>
    <source>
        <strain evidence="1">MF-1</strain>
    </source>
</reference>
<dbReference type="EMBL" id="AVOT02017676">
    <property type="protein sequence ID" value="MBW0503981.1"/>
    <property type="molecule type" value="Genomic_DNA"/>
</dbReference>
<sequence length="85" mass="10204">MPAVTFKKSEGKETEDKLELEDSEAIEKFKEELKKMRRNWDMAIEDPEKWLALEIAEDYFNLFQEETRYISDTENIEEVKNQKIA</sequence>
<accession>A0A9Q3HG81</accession>
<proteinExistence type="predicted"/>
<name>A0A9Q3HG81_9BASI</name>
<gene>
    <name evidence="1" type="ORF">O181_043696</name>
</gene>
<dbReference type="AlphaFoldDB" id="A0A9Q3HG81"/>
<protein>
    <submittedName>
        <fullName evidence="1">Uncharacterized protein</fullName>
    </submittedName>
</protein>